<organism evidence="1 2">
    <name type="scientific">Legionella quinlivanii</name>
    <dbReference type="NCBI Taxonomy" id="45073"/>
    <lineage>
        <taxon>Bacteria</taxon>
        <taxon>Pseudomonadati</taxon>
        <taxon>Pseudomonadota</taxon>
        <taxon>Gammaproteobacteria</taxon>
        <taxon>Legionellales</taxon>
        <taxon>Legionellaceae</taxon>
        <taxon>Legionella</taxon>
    </lineage>
</organism>
<evidence type="ECO:0000313" key="2">
    <source>
        <dbReference type="Proteomes" id="UP000054618"/>
    </source>
</evidence>
<keyword evidence="2" id="KW-1185">Reference proteome</keyword>
<dbReference type="AlphaFoldDB" id="A0A0W0XYF0"/>
<dbReference type="EMBL" id="LNYS01000010">
    <property type="protein sequence ID" value="KTD49641.1"/>
    <property type="molecule type" value="Genomic_DNA"/>
</dbReference>
<dbReference type="Proteomes" id="UP000054618">
    <property type="component" value="Unassembled WGS sequence"/>
</dbReference>
<gene>
    <name evidence="1" type="ORF">Lqui_1852</name>
</gene>
<sequence>MPKNFLSFFCIASSRSNRGESSEPVRSPLADHIYFPDVAYKGHPFIWKYNRHNNTASTNFKLLGTEEYNKEELSSYLRQHKADITVTESQAIIHDVRVLRVKYPAISIFEKTDTALRSTRAENGSTLAEQRRSSAEIYFPSISMNGNPYLWYFYRSRNIAIWTGTLVNGAEGYNHEELKSKLMMIPGITMENEEIAVTNVYDFSIKHSLKYHEDEAALADVHNNRRVSYP</sequence>
<comment type="caution">
    <text evidence="1">The sequence shown here is derived from an EMBL/GenBank/DDBJ whole genome shotgun (WGS) entry which is preliminary data.</text>
</comment>
<dbReference type="OrthoDB" id="5650989at2"/>
<dbReference type="RefSeq" id="WP_058507958.1">
    <property type="nucleotide sequence ID" value="NZ_CAAAIK010000016.1"/>
</dbReference>
<reference evidence="1 2" key="1">
    <citation type="submission" date="2015-11" db="EMBL/GenBank/DDBJ databases">
        <title>Genomic analysis of 38 Legionella species identifies large and diverse effector repertoires.</title>
        <authorList>
            <person name="Burstein D."/>
            <person name="Amaro F."/>
            <person name="Zusman T."/>
            <person name="Lifshitz Z."/>
            <person name="Cohen O."/>
            <person name="Gilbert J.A."/>
            <person name="Pupko T."/>
            <person name="Shuman H.A."/>
            <person name="Segal G."/>
        </authorList>
    </citation>
    <scope>NUCLEOTIDE SEQUENCE [LARGE SCALE GENOMIC DNA]</scope>
    <source>
        <strain evidence="1 2">CDC#1442-AUS-E</strain>
    </source>
</reference>
<evidence type="ECO:0000313" key="1">
    <source>
        <dbReference type="EMBL" id="KTD49641.1"/>
    </source>
</evidence>
<name>A0A0W0XYF0_9GAMM</name>
<protein>
    <submittedName>
        <fullName evidence="1">Uncharacterized protein</fullName>
    </submittedName>
</protein>
<accession>A0A0W0XYF0</accession>
<dbReference type="PATRIC" id="fig|45073.5.peg.1957"/>
<proteinExistence type="predicted"/>